<dbReference type="RefSeq" id="WP_116880333.1">
    <property type="nucleotide sequence ID" value="NZ_QURB01000002.1"/>
</dbReference>
<gene>
    <name evidence="2" type="ORF">DXU93_04770</name>
</gene>
<evidence type="ECO:0000256" key="1">
    <source>
        <dbReference type="SAM" id="Phobius"/>
    </source>
</evidence>
<sequence>MTINNNTISKGFVLAGLTNSSVLIFSKLFTNPVIAEFDTTVMSNFGLLMIFIWGLAYISIAKNYQQVKWLVAVFAIEKFIYGFIWLQWHLNHSVSAVFEKNLLAGVFYSIYGINDWLFFIFFSFVFIRLMRK</sequence>
<name>A0A3E1F0T7_9FLAO</name>
<feature type="transmembrane region" description="Helical" evidence="1">
    <location>
        <begin position="12"/>
        <end position="29"/>
    </location>
</feature>
<comment type="caution">
    <text evidence="2">The sequence shown here is derived from an EMBL/GenBank/DDBJ whole genome shotgun (WGS) entry which is preliminary data.</text>
</comment>
<dbReference type="EMBL" id="QURB01000002">
    <property type="protein sequence ID" value="RFC55353.1"/>
    <property type="molecule type" value="Genomic_DNA"/>
</dbReference>
<keyword evidence="1" id="KW-1133">Transmembrane helix</keyword>
<keyword evidence="1" id="KW-0472">Membrane</keyword>
<feature type="transmembrane region" description="Helical" evidence="1">
    <location>
        <begin position="41"/>
        <end position="60"/>
    </location>
</feature>
<feature type="transmembrane region" description="Helical" evidence="1">
    <location>
        <begin position="106"/>
        <end position="127"/>
    </location>
</feature>
<reference evidence="2 3" key="1">
    <citation type="submission" date="2018-08" db="EMBL/GenBank/DDBJ databases">
        <title>The draft genome squence of Brumimicrobium sp. N62.</title>
        <authorList>
            <person name="Du Z.-J."/>
            <person name="Luo H.-R."/>
        </authorList>
    </citation>
    <scope>NUCLEOTIDE SEQUENCE [LARGE SCALE GENOMIC DNA]</scope>
    <source>
        <strain evidence="2 3">N62</strain>
    </source>
</reference>
<feature type="transmembrane region" description="Helical" evidence="1">
    <location>
        <begin position="67"/>
        <end position="86"/>
    </location>
</feature>
<proteinExistence type="predicted"/>
<evidence type="ECO:0000313" key="2">
    <source>
        <dbReference type="EMBL" id="RFC55353.1"/>
    </source>
</evidence>
<keyword evidence="3" id="KW-1185">Reference proteome</keyword>
<evidence type="ECO:0000313" key="3">
    <source>
        <dbReference type="Proteomes" id="UP000257127"/>
    </source>
</evidence>
<dbReference type="OrthoDB" id="7433042at2"/>
<protein>
    <submittedName>
        <fullName evidence="2">Uncharacterized protein</fullName>
    </submittedName>
</protein>
<keyword evidence="1" id="KW-0812">Transmembrane</keyword>
<accession>A0A3E1F0T7</accession>
<organism evidence="2 3">
    <name type="scientific">Brumimicrobium aurantiacum</name>
    <dbReference type="NCBI Taxonomy" id="1737063"/>
    <lineage>
        <taxon>Bacteria</taxon>
        <taxon>Pseudomonadati</taxon>
        <taxon>Bacteroidota</taxon>
        <taxon>Flavobacteriia</taxon>
        <taxon>Flavobacteriales</taxon>
        <taxon>Crocinitomicaceae</taxon>
        <taxon>Brumimicrobium</taxon>
    </lineage>
</organism>
<dbReference type="AlphaFoldDB" id="A0A3E1F0T7"/>
<dbReference type="Proteomes" id="UP000257127">
    <property type="component" value="Unassembled WGS sequence"/>
</dbReference>